<dbReference type="AlphaFoldDB" id="A0A165ZJR5"/>
<organism evidence="2 3">
    <name type="scientific">Exidia glandulosa HHB12029</name>
    <dbReference type="NCBI Taxonomy" id="1314781"/>
    <lineage>
        <taxon>Eukaryota</taxon>
        <taxon>Fungi</taxon>
        <taxon>Dikarya</taxon>
        <taxon>Basidiomycota</taxon>
        <taxon>Agaricomycotina</taxon>
        <taxon>Agaricomycetes</taxon>
        <taxon>Auriculariales</taxon>
        <taxon>Exidiaceae</taxon>
        <taxon>Exidia</taxon>
    </lineage>
</organism>
<feature type="non-terminal residue" evidence="2">
    <location>
        <position position="1"/>
    </location>
</feature>
<sequence>GGAGFLPLASYSLTQSNRDAQHSGRPPSRMQRNRTIHKSSREEVEMHTRLDRPQAQCIKVVTSLLVHDPARAPVSSPANDGLRPFE</sequence>
<evidence type="ECO:0000313" key="3">
    <source>
        <dbReference type="Proteomes" id="UP000077266"/>
    </source>
</evidence>
<feature type="compositionally biased region" description="Basic and acidic residues" evidence="1">
    <location>
        <begin position="39"/>
        <end position="50"/>
    </location>
</feature>
<accession>A0A165ZJR5</accession>
<dbReference type="InParanoid" id="A0A165ZJR5"/>
<evidence type="ECO:0000313" key="2">
    <source>
        <dbReference type="EMBL" id="KZV83289.1"/>
    </source>
</evidence>
<dbReference type="EMBL" id="KV426280">
    <property type="protein sequence ID" value="KZV83289.1"/>
    <property type="molecule type" value="Genomic_DNA"/>
</dbReference>
<name>A0A165ZJR5_EXIGL</name>
<evidence type="ECO:0000256" key="1">
    <source>
        <dbReference type="SAM" id="MobiDB-lite"/>
    </source>
</evidence>
<keyword evidence="3" id="KW-1185">Reference proteome</keyword>
<proteinExistence type="predicted"/>
<dbReference type="Proteomes" id="UP000077266">
    <property type="component" value="Unassembled WGS sequence"/>
</dbReference>
<feature type="region of interest" description="Disordered" evidence="1">
    <location>
        <begin position="1"/>
        <end position="50"/>
    </location>
</feature>
<gene>
    <name evidence="2" type="ORF">EXIGLDRAFT_728510</name>
</gene>
<reference evidence="2 3" key="1">
    <citation type="journal article" date="2016" name="Mol. Biol. Evol.">
        <title>Comparative Genomics of Early-Diverging Mushroom-Forming Fungi Provides Insights into the Origins of Lignocellulose Decay Capabilities.</title>
        <authorList>
            <person name="Nagy L.G."/>
            <person name="Riley R."/>
            <person name="Tritt A."/>
            <person name="Adam C."/>
            <person name="Daum C."/>
            <person name="Floudas D."/>
            <person name="Sun H."/>
            <person name="Yadav J.S."/>
            <person name="Pangilinan J."/>
            <person name="Larsson K.H."/>
            <person name="Matsuura K."/>
            <person name="Barry K."/>
            <person name="Labutti K."/>
            <person name="Kuo R."/>
            <person name="Ohm R.A."/>
            <person name="Bhattacharya S.S."/>
            <person name="Shirouzu T."/>
            <person name="Yoshinaga Y."/>
            <person name="Martin F.M."/>
            <person name="Grigoriev I.V."/>
            <person name="Hibbett D.S."/>
        </authorList>
    </citation>
    <scope>NUCLEOTIDE SEQUENCE [LARGE SCALE GENOMIC DNA]</scope>
    <source>
        <strain evidence="2 3">HHB12029</strain>
    </source>
</reference>
<protein>
    <submittedName>
        <fullName evidence="2">Uncharacterized protein</fullName>
    </submittedName>
</protein>